<name>L2GM68_VITCO</name>
<feature type="transmembrane region" description="Helical" evidence="1">
    <location>
        <begin position="104"/>
        <end position="129"/>
    </location>
</feature>
<reference evidence="3" key="1">
    <citation type="submission" date="2011-05" db="EMBL/GenBank/DDBJ databases">
        <title>The genome sequence of Vittaforma corneae strain ATCC 50505.</title>
        <authorList>
            <consortium name="The Broad Institute Genome Sequencing Platform"/>
            <person name="Cuomo C."/>
            <person name="Didier E."/>
            <person name="Bowers L."/>
            <person name="Young S.K."/>
            <person name="Zeng Q."/>
            <person name="Gargeya S."/>
            <person name="Fitzgerald M."/>
            <person name="Haas B."/>
            <person name="Abouelleil A."/>
            <person name="Alvarado L."/>
            <person name="Arachchi H.M."/>
            <person name="Berlin A."/>
            <person name="Chapman S.B."/>
            <person name="Gearin G."/>
            <person name="Goldberg J."/>
            <person name="Griggs A."/>
            <person name="Gujja S."/>
            <person name="Hansen M."/>
            <person name="Heiman D."/>
            <person name="Howarth C."/>
            <person name="Larimer J."/>
            <person name="Lui A."/>
            <person name="MacDonald P.J.P."/>
            <person name="McCowen C."/>
            <person name="Montmayeur A."/>
            <person name="Murphy C."/>
            <person name="Neiman D."/>
            <person name="Pearson M."/>
            <person name="Priest M."/>
            <person name="Roberts A."/>
            <person name="Saif S."/>
            <person name="Shea T."/>
            <person name="Sisk P."/>
            <person name="Stolte C."/>
            <person name="Sykes S."/>
            <person name="Wortman J."/>
            <person name="Nusbaum C."/>
            <person name="Birren B."/>
        </authorList>
    </citation>
    <scope>NUCLEOTIDE SEQUENCE [LARGE SCALE GENOMIC DNA]</scope>
    <source>
        <strain evidence="3">ATCC 50505</strain>
    </source>
</reference>
<dbReference type="RefSeq" id="XP_007604452.1">
    <property type="nucleotide sequence ID" value="XM_007604390.1"/>
</dbReference>
<keyword evidence="1" id="KW-1133">Transmembrane helix</keyword>
<gene>
    <name evidence="2" type="ORF">VICG_01005</name>
</gene>
<feature type="transmembrane region" description="Helical" evidence="1">
    <location>
        <begin position="71"/>
        <end position="92"/>
    </location>
</feature>
<dbReference type="VEuPathDB" id="MicrosporidiaDB:VICG_01005"/>
<feature type="transmembrane region" description="Helical" evidence="1">
    <location>
        <begin position="136"/>
        <end position="155"/>
    </location>
</feature>
<proteinExistence type="predicted"/>
<evidence type="ECO:0000256" key="1">
    <source>
        <dbReference type="SAM" id="Phobius"/>
    </source>
</evidence>
<dbReference type="Proteomes" id="UP000011082">
    <property type="component" value="Unassembled WGS sequence"/>
</dbReference>
<protein>
    <submittedName>
        <fullName evidence="2">Uncharacterized protein</fullName>
    </submittedName>
</protein>
<feature type="transmembrane region" description="Helical" evidence="1">
    <location>
        <begin position="161"/>
        <end position="187"/>
    </location>
</feature>
<dbReference type="EMBL" id="JH370136">
    <property type="protein sequence ID" value="ELA41988.1"/>
    <property type="molecule type" value="Genomic_DNA"/>
</dbReference>
<dbReference type="HOGENOM" id="CLU_1397310_0_0_1"/>
<dbReference type="InParanoid" id="L2GM68"/>
<dbReference type="AlphaFoldDB" id="L2GM68"/>
<evidence type="ECO:0000313" key="2">
    <source>
        <dbReference type="EMBL" id="ELA41988.1"/>
    </source>
</evidence>
<feature type="transmembrane region" description="Helical" evidence="1">
    <location>
        <begin position="34"/>
        <end position="55"/>
    </location>
</feature>
<dbReference type="GeneID" id="19881717"/>
<accession>L2GM68</accession>
<keyword evidence="3" id="KW-1185">Reference proteome</keyword>
<evidence type="ECO:0000313" key="3">
    <source>
        <dbReference type="Proteomes" id="UP000011082"/>
    </source>
</evidence>
<keyword evidence="1" id="KW-0472">Membrane</keyword>
<organism evidence="2 3">
    <name type="scientific">Vittaforma corneae (strain ATCC 50505)</name>
    <name type="common">Microsporidian parasite</name>
    <name type="synonym">Nosema corneum</name>
    <dbReference type="NCBI Taxonomy" id="993615"/>
    <lineage>
        <taxon>Eukaryota</taxon>
        <taxon>Fungi</taxon>
        <taxon>Fungi incertae sedis</taxon>
        <taxon>Microsporidia</taxon>
        <taxon>Nosematidae</taxon>
        <taxon>Vittaforma</taxon>
    </lineage>
</organism>
<sequence length="195" mass="21308">MAIRAPELFCLPPGIGSRCPTDNSSEIIYLLKSMLSPFVFSSVVVLVFIICLFLHSKSRIFSTKAERKIRVYMTAACGVTLVKSAYLLVLLVNNAFFPESAANVISSTCLLIIAIDIILLALAANYAVFNTTKDEYFASGIVIAFITCMAVFASIRSHTNIGLALWDFIIGFLLLCVSTFVGIIAYLKSIVTVRN</sequence>
<keyword evidence="1" id="KW-0812">Transmembrane</keyword>